<name>A0A378JX64_9GAMM</name>
<organism evidence="2 4">
    <name type="scientific">Legionella moravica</name>
    <dbReference type="NCBI Taxonomy" id="39962"/>
    <lineage>
        <taxon>Bacteria</taxon>
        <taxon>Pseudomonadati</taxon>
        <taxon>Pseudomonadota</taxon>
        <taxon>Gammaproteobacteria</taxon>
        <taxon>Legionellales</taxon>
        <taxon>Legionellaceae</taxon>
        <taxon>Legionella</taxon>
    </lineage>
</organism>
<dbReference type="EMBL" id="UGOG01000001">
    <property type="protein sequence ID" value="STX62617.1"/>
    <property type="molecule type" value="Genomic_DNA"/>
</dbReference>
<dbReference type="AlphaFoldDB" id="A0A378JX64"/>
<dbReference type="RefSeq" id="WP_051190574.1">
    <property type="nucleotide sequence ID" value="NZ_CAAAJG010000038.1"/>
</dbReference>
<protein>
    <submittedName>
        <fullName evidence="2">Uncharacterized protein</fullName>
    </submittedName>
</protein>
<evidence type="ECO:0000313" key="4">
    <source>
        <dbReference type="Proteomes" id="UP000254040"/>
    </source>
</evidence>
<gene>
    <name evidence="1" type="ORF">Lmor_0718</name>
    <name evidence="2" type="ORF">NCTC12239_01554</name>
</gene>
<keyword evidence="3" id="KW-1185">Reference proteome</keyword>
<evidence type="ECO:0000313" key="3">
    <source>
        <dbReference type="Proteomes" id="UP000054985"/>
    </source>
</evidence>
<evidence type="ECO:0000313" key="1">
    <source>
        <dbReference type="EMBL" id="KTD35271.1"/>
    </source>
</evidence>
<sequence length="104" mass="11835">MDTHIRLASFSGSIAAAILTLSMSLFYCSIAHADLSFSKLQGTQLAYFIGYHSYSRNPVVIQAVPVQPIRGAYWTRWKYIGFSCYQSCLIDKWTGLNLQCRRRC</sequence>
<accession>A0A378JX64</accession>
<proteinExistence type="predicted"/>
<reference evidence="1 3" key="1">
    <citation type="submission" date="2015-11" db="EMBL/GenBank/DDBJ databases">
        <title>Genomic analysis of 38 Legionella species identifies large and diverse effector repertoires.</title>
        <authorList>
            <person name="Burstein D."/>
            <person name="Amaro F."/>
            <person name="Zusman T."/>
            <person name="Lifshitz Z."/>
            <person name="Cohen O."/>
            <person name="Gilbert J.A."/>
            <person name="Pupko T."/>
            <person name="Shuman H.A."/>
            <person name="Segal G."/>
        </authorList>
    </citation>
    <scope>NUCLEOTIDE SEQUENCE [LARGE SCALE GENOMIC DNA]</scope>
    <source>
        <strain evidence="1 3">ATCC 43877</strain>
    </source>
</reference>
<reference evidence="2 4" key="2">
    <citation type="submission" date="2018-06" db="EMBL/GenBank/DDBJ databases">
        <authorList>
            <consortium name="Pathogen Informatics"/>
            <person name="Doyle S."/>
        </authorList>
    </citation>
    <scope>NUCLEOTIDE SEQUENCE [LARGE SCALE GENOMIC DNA]</scope>
    <source>
        <strain evidence="2 4">NCTC12239</strain>
    </source>
</reference>
<evidence type="ECO:0000313" key="2">
    <source>
        <dbReference type="EMBL" id="STX62617.1"/>
    </source>
</evidence>
<dbReference type="EMBL" id="LNYN01000014">
    <property type="protein sequence ID" value="KTD35271.1"/>
    <property type="molecule type" value="Genomic_DNA"/>
</dbReference>
<dbReference type="Proteomes" id="UP000054985">
    <property type="component" value="Unassembled WGS sequence"/>
</dbReference>
<dbReference type="OrthoDB" id="5653145at2"/>
<dbReference type="Proteomes" id="UP000254040">
    <property type="component" value="Unassembled WGS sequence"/>
</dbReference>